<sequence>MKVSFFLLCLLLGNNPSGGMPLTTSTEISRLYRLSPVGLSIIYVYFPNPWNNIRPAGVYAYVRTDMRQERGRRSAWWQRERERERERGGGKRSEGIVERQRRTTVVTQKLGVTVAVRLLAPWSLPTRLTLFTRVRFSSTDFHAEATITKPFTSLFSSPHIERVELYPRCMDIQGIGSANKYPYVLMLDKHRNHAYQHAALNECILANFDAYVIQQLLHRDPKAISSITWYTMTILATGKSNFSTS</sequence>
<name>A0A151WX41_9HYME</name>
<evidence type="ECO:0000313" key="3">
    <source>
        <dbReference type="EMBL" id="KYQ52472.1"/>
    </source>
</evidence>
<dbReference type="EMBL" id="KQ982668">
    <property type="protein sequence ID" value="KYQ52472.1"/>
    <property type="molecule type" value="Genomic_DNA"/>
</dbReference>
<keyword evidence="4" id="KW-1185">Reference proteome</keyword>
<organism evidence="3 4">
    <name type="scientific">Mycetomoellerius zeteki</name>
    <dbReference type="NCBI Taxonomy" id="64791"/>
    <lineage>
        <taxon>Eukaryota</taxon>
        <taxon>Metazoa</taxon>
        <taxon>Ecdysozoa</taxon>
        <taxon>Arthropoda</taxon>
        <taxon>Hexapoda</taxon>
        <taxon>Insecta</taxon>
        <taxon>Pterygota</taxon>
        <taxon>Neoptera</taxon>
        <taxon>Endopterygota</taxon>
        <taxon>Hymenoptera</taxon>
        <taxon>Apocrita</taxon>
        <taxon>Aculeata</taxon>
        <taxon>Formicoidea</taxon>
        <taxon>Formicidae</taxon>
        <taxon>Myrmicinae</taxon>
        <taxon>Mycetomoellerius</taxon>
    </lineage>
</organism>
<feature type="chain" id="PRO_5007591501" evidence="2">
    <location>
        <begin position="20"/>
        <end position="245"/>
    </location>
</feature>
<accession>A0A151WX41</accession>
<evidence type="ECO:0000313" key="4">
    <source>
        <dbReference type="Proteomes" id="UP000075809"/>
    </source>
</evidence>
<protein>
    <submittedName>
        <fullName evidence="3">Uncharacterized protein</fullName>
    </submittedName>
</protein>
<proteinExistence type="predicted"/>
<keyword evidence="2" id="KW-0732">Signal</keyword>
<feature type="region of interest" description="Disordered" evidence="1">
    <location>
        <begin position="73"/>
        <end position="98"/>
    </location>
</feature>
<dbReference type="Proteomes" id="UP000075809">
    <property type="component" value="Unassembled WGS sequence"/>
</dbReference>
<reference evidence="3 4" key="1">
    <citation type="submission" date="2015-09" db="EMBL/GenBank/DDBJ databases">
        <title>Trachymyrmex zeteki WGS genome.</title>
        <authorList>
            <person name="Nygaard S."/>
            <person name="Hu H."/>
            <person name="Boomsma J."/>
            <person name="Zhang G."/>
        </authorList>
    </citation>
    <scope>NUCLEOTIDE SEQUENCE [LARGE SCALE GENOMIC DNA]</scope>
    <source>
        <strain evidence="3">Tzet28-1</strain>
        <tissue evidence="3">Whole body</tissue>
    </source>
</reference>
<evidence type="ECO:0000256" key="1">
    <source>
        <dbReference type="SAM" id="MobiDB-lite"/>
    </source>
</evidence>
<evidence type="ECO:0000256" key="2">
    <source>
        <dbReference type="SAM" id="SignalP"/>
    </source>
</evidence>
<feature type="signal peptide" evidence="2">
    <location>
        <begin position="1"/>
        <end position="19"/>
    </location>
</feature>
<dbReference type="AlphaFoldDB" id="A0A151WX41"/>
<gene>
    <name evidence="3" type="ORF">ALC60_08332</name>
</gene>